<dbReference type="SMART" id="SM00636">
    <property type="entry name" value="Glyco_18"/>
    <property type="match status" value="1"/>
</dbReference>
<dbReference type="Pfam" id="PF00704">
    <property type="entry name" value="Glyco_hydro_18"/>
    <property type="match status" value="1"/>
</dbReference>
<dbReference type="Gene3D" id="3.10.50.10">
    <property type="match status" value="1"/>
</dbReference>
<dbReference type="GO" id="GO:0005975">
    <property type="term" value="P:carbohydrate metabolic process"/>
    <property type="evidence" value="ECO:0007669"/>
    <property type="project" value="InterPro"/>
</dbReference>
<evidence type="ECO:0000259" key="3">
    <source>
        <dbReference type="PROSITE" id="PS51272"/>
    </source>
</evidence>
<name>A0A9D2LGC4_9FIRM</name>
<evidence type="ECO:0000313" key="6">
    <source>
        <dbReference type="Proteomes" id="UP000823824"/>
    </source>
</evidence>
<feature type="domain" description="SLH" evidence="3">
    <location>
        <begin position="156"/>
        <end position="219"/>
    </location>
</feature>
<reference evidence="5" key="1">
    <citation type="journal article" date="2021" name="PeerJ">
        <title>Extensive microbial diversity within the chicken gut microbiome revealed by metagenomics and culture.</title>
        <authorList>
            <person name="Gilroy R."/>
            <person name="Ravi A."/>
            <person name="Getino M."/>
            <person name="Pursley I."/>
            <person name="Horton D.L."/>
            <person name="Alikhan N.F."/>
            <person name="Baker D."/>
            <person name="Gharbi K."/>
            <person name="Hall N."/>
            <person name="Watson M."/>
            <person name="Adriaenssens E.M."/>
            <person name="Foster-Nyarko E."/>
            <person name="Jarju S."/>
            <person name="Secka A."/>
            <person name="Antonio M."/>
            <person name="Oren A."/>
            <person name="Chaudhuri R.R."/>
            <person name="La Ragione R."/>
            <person name="Hildebrand F."/>
            <person name="Pallen M.J."/>
        </authorList>
    </citation>
    <scope>NUCLEOTIDE SEQUENCE</scope>
    <source>
        <strain evidence="5">ChiBcec18-1249</strain>
    </source>
</reference>
<dbReference type="InterPro" id="IPR017853">
    <property type="entry name" value="GH"/>
</dbReference>
<dbReference type="PANTHER" id="PTHR46066:SF2">
    <property type="entry name" value="CHITINASE DOMAIN-CONTAINING PROTEIN 1"/>
    <property type="match status" value="1"/>
</dbReference>
<accession>A0A9D2LGC4</accession>
<dbReference type="PROSITE" id="PS51910">
    <property type="entry name" value="GH18_2"/>
    <property type="match status" value="1"/>
</dbReference>
<dbReference type="InterPro" id="IPR011583">
    <property type="entry name" value="Chitinase_II/V-like_cat"/>
</dbReference>
<feature type="domain" description="GH18" evidence="4">
    <location>
        <begin position="199"/>
        <end position="555"/>
    </location>
</feature>
<feature type="domain" description="SLH" evidence="3">
    <location>
        <begin position="89"/>
        <end position="147"/>
    </location>
</feature>
<dbReference type="AlphaFoldDB" id="A0A9D2LGC4"/>
<dbReference type="PANTHER" id="PTHR46066">
    <property type="entry name" value="CHITINASE DOMAIN-CONTAINING PROTEIN 1 FAMILY MEMBER"/>
    <property type="match status" value="1"/>
</dbReference>
<dbReference type="Proteomes" id="UP000823824">
    <property type="component" value="Unassembled WGS sequence"/>
</dbReference>
<dbReference type="EMBL" id="DWZJ01000005">
    <property type="protein sequence ID" value="HJB12162.1"/>
    <property type="molecule type" value="Genomic_DNA"/>
</dbReference>
<keyword evidence="2" id="KW-0732">Signal</keyword>
<evidence type="ECO:0000256" key="1">
    <source>
        <dbReference type="ARBA" id="ARBA00022737"/>
    </source>
</evidence>
<reference evidence="5" key="2">
    <citation type="submission" date="2021-04" db="EMBL/GenBank/DDBJ databases">
        <authorList>
            <person name="Gilroy R."/>
        </authorList>
    </citation>
    <scope>NUCLEOTIDE SEQUENCE</scope>
    <source>
        <strain evidence="5">ChiBcec18-1249</strain>
    </source>
</reference>
<keyword evidence="1" id="KW-0677">Repeat</keyword>
<gene>
    <name evidence="5" type="ORF">H9787_00460</name>
</gene>
<dbReference type="PROSITE" id="PS51272">
    <property type="entry name" value="SLH"/>
    <property type="match status" value="3"/>
</dbReference>
<evidence type="ECO:0000313" key="5">
    <source>
        <dbReference type="EMBL" id="HJB12162.1"/>
    </source>
</evidence>
<dbReference type="InterPro" id="IPR001119">
    <property type="entry name" value="SLH_dom"/>
</dbReference>
<protein>
    <submittedName>
        <fullName evidence="5">S-layer homology domain-containing protein</fullName>
    </submittedName>
</protein>
<dbReference type="Pfam" id="PF00395">
    <property type="entry name" value="SLH"/>
    <property type="match status" value="3"/>
</dbReference>
<comment type="caution">
    <text evidence="5">The sequence shown here is derived from an EMBL/GenBank/DDBJ whole genome shotgun (WGS) entry which is preliminary data.</text>
</comment>
<dbReference type="GO" id="GO:0008061">
    <property type="term" value="F:chitin binding"/>
    <property type="evidence" value="ECO:0007669"/>
    <property type="project" value="InterPro"/>
</dbReference>
<dbReference type="InterPro" id="IPR001223">
    <property type="entry name" value="Glyco_hydro18_cat"/>
</dbReference>
<dbReference type="SUPFAM" id="SSF51445">
    <property type="entry name" value="(Trans)glycosidases"/>
    <property type="match status" value="1"/>
</dbReference>
<organism evidence="5 6">
    <name type="scientific">Candidatus Oscillibacter excrementigallinarum</name>
    <dbReference type="NCBI Taxonomy" id="2838716"/>
    <lineage>
        <taxon>Bacteria</taxon>
        <taxon>Bacillati</taxon>
        <taxon>Bacillota</taxon>
        <taxon>Clostridia</taxon>
        <taxon>Eubacteriales</taxon>
        <taxon>Oscillospiraceae</taxon>
        <taxon>Oscillibacter</taxon>
    </lineage>
</organism>
<feature type="domain" description="SLH" evidence="3">
    <location>
        <begin position="25"/>
        <end position="88"/>
    </location>
</feature>
<dbReference type="InterPro" id="IPR029070">
    <property type="entry name" value="Chitinase_insertion_sf"/>
</dbReference>
<feature type="signal peptide" evidence="2">
    <location>
        <begin position="1"/>
        <end position="24"/>
    </location>
</feature>
<proteinExistence type="predicted"/>
<evidence type="ECO:0000259" key="4">
    <source>
        <dbReference type="PROSITE" id="PS51910"/>
    </source>
</evidence>
<dbReference type="Gene3D" id="3.20.20.80">
    <property type="entry name" value="Glycosidases"/>
    <property type="match status" value="1"/>
</dbReference>
<feature type="chain" id="PRO_5038504980" evidence="2">
    <location>
        <begin position="25"/>
        <end position="555"/>
    </location>
</feature>
<evidence type="ECO:0000256" key="2">
    <source>
        <dbReference type="SAM" id="SignalP"/>
    </source>
</evidence>
<sequence length="555" mass="59388">MKKWLSGLLTAALTAGLLVPSAGAVETGFADVPASSALADEVAKAVDHGLMGGYNAATFGYSDPMTRAQFAAVLVRMMGWDAVTPQTPSYSDVPASLGWYSAIETAAAHDVADTGGSFRPGDAITRGEMAEMLVRALGLKSAAERLNEASSTYSRIHGGTPFVDLPGDKIGYITIAYTIGMTNGTSATTFSPDNTATRAQAAAMLVRIYEKIAAPTDFVHGFYAISSYSQLDLTGDMDAVSAGWSRMTWDGETATLRTTSADGNEYAIPSGYEEVTDYLSSRNIPLHLSVFMEGEDLKSLLASDTGRAQAVAQIVDEVTVDYRAIGENPYSGVTIDFEGLRSAQRADFTAFLTELDGALEDLDKDLYVCVSPILAEGYDASYSGYDYAAIGDLADKLILMAYDYDAREMGDFVGTTYHRTAATAPVDQVYLGLKILTDRVDADKVLLGISAKATAWQIDGEGNLASGTPVYPTAETVASRLAQPDTVTGWSDTYQQSYAIYTTEDGGRYFLWYQDDDSIQAELRCAKALGITGVSLWRLGSLPTAESWNWNSLLG</sequence>